<organism evidence="2">
    <name type="scientific">Barrientosiimonas endolithica</name>
    <dbReference type="NCBI Taxonomy" id="1535208"/>
    <lineage>
        <taxon>Bacteria</taxon>
        <taxon>Bacillati</taxon>
        <taxon>Actinomycetota</taxon>
        <taxon>Actinomycetes</taxon>
        <taxon>Micrococcales</taxon>
        <taxon>Dermacoccaceae</taxon>
        <taxon>Barrientosiimonas</taxon>
    </lineage>
</organism>
<feature type="region of interest" description="Disordered" evidence="1">
    <location>
        <begin position="229"/>
        <end position="250"/>
    </location>
</feature>
<feature type="compositionally biased region" description="Polar residues" evidence="1">
    <location>
        <begin position="236"/>
        <end position="249"/>
    </location>
</feature>
<gene>
    <name evidence="2" type="ORF">GCM10025872_37220</name>
</gene>
<reference evidence="2" key="2">
    <citation type="submission" date="2023-02" db="EMBL/GenBank/DDBJ databases">
        <authorList>
            <person name="Sun Q."/>
            <person name="Mori K."/>
        </authorList>
    </citation>
    <scope>NUCLEOTIDE SEQUENCE</scope>
    <source>
        <strain evidence="2">NBRC 110608</strain>
    </source>
</reference>
<proteinExistence type="predicted"/>
<name>A0ABM8HGF3_9MICO</name>
<sequence length="299" mass="30855">MLIVAATRSRVTLKARGSADGGSRFAERAAGFLGSRYERATPGEREYLRAMADVAEARPSAWALRERRAGFAGEYAVLVVRQLERRTFAKGIAWSVPVVVAANAAPAVAASCAAVTIDWDTTTLSGGAVTVGTTTMRVTRAGSGSGTANDLTVRSGPMGGVNERFLQLERATPAKTTSATYTFTFSQPVSNLTFSVYDIDATIGSGWIDGISFSSGFSATSTGATLTGTGTAASPFQPSQPATTGNLSGSDARGNVTVSYAGPLTSFTITYTNVYTGTNSVSGNQGIGVSDLTFIPSSC</sequence>
<reference evidence="2" key="1">
    <citation type="journal article" date="2014" name="Int. J. Syst. Evol. Microbiol.">
        <title>Complete genome of a new Firmicutes species belonging to the dominant human colonic microbiota ('Ruminococcus bicirculans') reveals two chromosomes and a selective capacity to utilize plant glucans.</title>
        <authorList>
            <consortium name="NISC Comparative Sequencing Program"/>
            <person name="Wegmann U."/>
            <person name="Louis P."/>
            <person name="Goesmann A."/>
            <person name="Henrissat B."/>
            <person name="Duncan S.H."/>
            <person name="Flint H.J."/>
        </authorList>
    </citation>
    <scope>NUCLEOTIDE SEQUENCE</scope>
    <source>
        <strain evidence="2">NBRC 110608</strain>
    </source>
</reference>
<evidence type="ECO:0000313" key="2">
    <source>
        <dbReference type="EMBL" id="BDZ60065.1"/>
    </source>
</evidence>
<accession>A0ABM8HGF3</accession>
<dbReference type="EMBL" id="AP027735">
    <property type="protein sequence ID" value="BDZ60065.1"/>
    <property type="molecule type" value="Genomic_DNA"/>
</dbReference>
<protein>
    <submittedName>
        <fullName evidence="2">Uncharacterized protein</fullName>
    </submittedName>
</protein>
<evidence type="ECO:0000256" key="1">
    <source>
        <dbReference type="SAM" id="MobiDB-lite"/>
    </source>
</evidence>